<reference evidence="2 3" key="1">
    <citation type="journal article" date="2016" name="Nat. Commun.">
        <title>Thousands of microbial genomes shed light on interconnected biogeochemical processes in an aquifer system.</title>
        <authorList>
            <person name="Anantharaman K."/>
            <person name="Brown C.T."/>
            <person name="Hug L.A."/>
            <person name="Sharon I."/>
            <person name="Castelle C.J."/>
            <person name="Probst A.J."/>
            <person name="Thomas B.C."/>
            <person name="Singh A."/>
            <person name="Wilkins M.J."/>
            <person name="Karaoz U."/>
            <person name="Brodie E.L."/>
            <person name="Williams K.H."/>
            <person name="Hubbard S.S."/>
            <person name="Banfield J.F."/>
        </authorList>
    </citation>
    <scope>NUCLEOTIDE SEQUENCE [LARGE SCALE GENOMIC DNA]</scope>
</reference>
<protein>
    <submittedName>
        <fullName evidence="2">Uncharacterized protein</fullName>
    </submittedName>
</protein>
<name>A0A1G2QZG6_9BACT</name>
<comment type="caution">
    <text evidence="2">The sequence shown here is derived from an EMBL/GenBank/DDBJ whole genome shotgun (WGS) entry which is preliminary data.</text>
</comment>
<dbReference type="EMBL" id="MHTT01000008">
    <property type="protein sequence ID" value="OHA65970.1"/>
    <property type="molecule type" value="Genomic_DNA"/>
</dbReference>
<evidence type="ECO:0000256" key="1">
    <source>
        <dbReference type="SAM" id="MobiDB-lite"/>
    </source>
</evidence>
<organism evidence="2 3">
    <name type="scientific">Candidatus Wildermuthbacteria bacterium RIFCSPHIGHO2_01_FULL_49_22b</name>
    <dbReference type="NCBI Taxonomy" id="1802448"/>
    <lineage>
        <taxon>Bacteria</taxon>
        <taxon>Candidatus Wildermuthiibacteriota</taxon>
    </lineage>
</organism>
<proteinExistence type="predicted"/>
<dbReference type="Proteomes" id="UP000178065">
    <property type="component" value="Unassembled WGS sequence"/>
</dbReference>
<sequence length="81" mass="9497">MSGVRVAQRPWSSFARQNPRFRRKKQRKEGNGIFAPQRQKPIFSSKAHKEGKEEKKGVNEMKLEALEVLMLTDRVRNEDTK</sequence>
<dbReference type="STRING" id="1802448.A2672_00045"/>
<feature type="compositionally biased region" description="Basic and acidic residues" evidence="1">
    <location>
        <begin position="47"/>
        <end position="58"/>
    </location>
</feature>
<evidence type="ECO:0000313" key="2">
    <source>
        <dbReference type="EMBL" id="OHA65970.1"/>
    </source>
</evidence>
<feature type="region of interest" description="Disordered" evidence="1">
    <location>
        <begin position="1"/>
        <end position="58"/>
    </location>
</feature>
<dbReference type="AlphaFoldDB" id="A0A1G2QZG6"/>
<accession>A0A1G2QZG6</accession>
<gene>
    <name evidence="2" type="ORF">A2672_00045</name>
</gene>
<evidence type="ECO:0000313" key="3">
    <source>
        <dbReference type="Proteomes" id="UP000178065"/>
    </source>
</evidence>